<dbReference type="RefSeq" id="WP_008679921.1">
    <property type="nucleotide sequence ID" value="NZ_BAAACM010000002.1"/>
</dbReference>
<evidence type="ECO:0000256" key="1">
    <source>
        <dbReference type="ARBA" id="ARBA00023224"/>
    </source>
</evidence>
<dbReference type="SUPFAM" id="SSF58104">
    <property type="entry name" value="Methyl-accepting chemotaxis protein (MCP) signaling domain"/>
    <property type="match status" value="1"/>
</dbReference>
<dbReference type="InterPro" id="IPR004089">
    <property type="entry name" value="MCPsignal_dom"/>
</dbReference>
<dbReference type="InterPro" id="IPR003660">
    <property type="entry name" value="HAMP_dom"/>
</dbReference>
<feature type="coiled-coil region" evidence="4">
    <location>
        <begin position="75"/>
        <end position="113"/>
    </location>
</feature>
<dbReference type="Proteomes" id="UP001141183">
    <property type="component" value="Unassembled WGS sequence"/>
</dbReference>
<comment type="caution">
    <text evidence="8">The sequence shown here is derived from an EMBL/GenBank/DDBJ whole genome shotgun (WGS) entry which is preliminary data.</text>
</comment>
<feature type="domain" description="Methyl-accepting transducer" evidence="6">
    <location>
        <begin position="283"/>
        <end position="534"/>
    </location>
</feature>
<dbReference type="GeneID" id="93042207"/>
<keyword evidence="5" id="KW-0472">Membrane</keyword>
<feature type="transmembrane region" description="Helical" evidence="5">
    <location>
        <begin position="12"/>
        <end position="36"/>
    </location>
</feature>
<dbReference type="PROSITE" id="PS50885">
    <property type="entry name" value="HAMP"/>
    <property type="match status" value="1"/>
</dbReference>
<evidence type="ECO:0000259" key="6">
    <source>
        <dbReference type="PROSITE" id="PS50111"/>
    </source>
</evidence>
<dbReference type="SMART" id="SM00304">
    <property type="entry name" value="HAMP"/>
    <property type="match status" value="1"/>
</dbReference>
<dbReference type="Gene3D" id="1.10.287.950">
    <property type="entry name" value="Methyl-accepting chemotaxis protein"/>
    <property type="match status" value="1"/>
</dbReference>
<feature type="coiled-coil region" evidence="4">
    <location>
        <begin position="142"/>
        <end position="176"/>
    </location>
</feature>
<organism evidence="8 9">
    <name type="scientific">Clostridium tertium</name>
    <dbReference type="NCBI Taxonomy" id="1559"/>
    <lineage>
        <taxon>Bacteria</taxon>
        <taxon>Bacillati</taxon>
        <taxon>Bacillota</taxon>
        <taxon>Clostridia</taxon>
        <taxon>Eubacteriales</taxon>
        <taxon>Clostridiaceae</taxon>
        <taxon>Clostridium</taxon>
    </lineage>
</organism>
<evidence type="ECO:0000259" key="7">
    <source>
        <dbReference type="PROSITE" id="PS50885"/>
    </source>
</evidence>
<keyword evidence="1 3" id="KW-0807">Transducer</keyword>
<evidence type="ECO:0000256" key="2">
    <source>
        <dbReference type="ARBA" id="ARBA00029447"/>
    </source>
</evidence>
<feature type="domain" description="HAMP" evidence="7">
    <location>
        <begin position="212"/>
        <end position="264"/>
    </location>
</feature>
<evidence type="ECO:0000256" key="4">
    <source>
        <dbReference type="SAM" id="Coils"/>
    </source>
</evidence>
<feature type="transmembrane region" description="Helical" evidence="5">
    <location>
        <begin position="191"/>
        <end position="210"/>
    </location>
</feature>
<proteinExistence type="inferred from homology"/>
<dbReference type="PRINTS" id="PR00260">
    <property type="entry name" value="CHEMTRNSDUCR"/>
</dbReference>
<dbReference type="EMBL" id="JAMRYU010000001">
    <property type="protein sequence ID" value="MDC4238879.1"/>
    <property type="molecule type" value="Genomic_DNA"/>
</dbReference>
<dbReference type="GO" id="GO:0006935">
    <property type="term" value="P:chemotaxis"/>
    <property type="evidence" value="ECO:0007669"/>
    <property type="project" value="InterPro"/>
</dbReference>
<keyword evidence="9" id="KW-1185">Reference proteome</keyword>
<keyword evidence="4" id="KW-0175">Coiled coil</keyword>
<dbReference type="AlphaFoldDB" id="A0A9X3XJN0"/>
<dbReference type="InterPro" id="IPR004090">
    <property type="entry name" value="Chemotax_Me-accpt_rcpt"/>
</dbReference>
<dbReference type="PANTHER" id="PTHR32089">
    <property type="entry name" value="METHYL-ACCEPTING CHEMOTAXIS PROTEIN MCPB"/>
    <property type="match status" value="1"/>
</dbReference>
<dbReference type="InterPro" id="IPR024478">
    <property type="entry name" value="HlyB_4HB_MCP"/>
</dbReference>
<dbReference type="SMART" id="SM00283">
    <property type="entry name" value="MA"/>
    <property type="match status" value="1"/>
</dbReference>
<dbReference type="PROSITE" id="PS50111">
    <property type="entry name" value="CHEMOTAXIS_TRANSDUC_2"/>
    <property type="match status" value="1"/>
</dbReference>
<keyword evidence="5" id="KW-1133">Transmembrane helix</keyword>
<dbReference type="PANTHER" id="PTHR32089:SF112">
    <property type="entry name" value="LYSOZYME-LIKE PROTEIN-RELATED"/>
    <property type="match status" value="1"/>
</dbReference>
<evidence type="ECO:0000313" key="9">
    <source>
        <dbReference type="Proteomes" id="UP001141183"/>
    </source>
</evidence>
<comment type="similarity">
    <text evidence="2">Belongs to the methyl-accepting chemotaxis (MCP) protein family.</text>
</comment>
<reference evidence="8" key="1">
    <citation type="submission" date="2022-05" db="EMBL/GenBank/DDBJ databases">
        <title>Draft genome sequence of Clostridium tertium strain CP3 isolated from Peru.</title>
        <authorList>
            <person name="Hurtado R."/>
            <person name="Lima L."/>
            <person name="Sousa T."/>
            <person name="Jaiswal A.K."/>
            <person name="Tiwari S."/>
            <person name="Maturrano L."/>
            <person name="Brenig B."/>
            <person name="Azevedo V."/>
        </authorList>
    </citation>
    <scope>NUCLEOTIDE SEQUENCE</scope>
    <source>
        <strain evidence="8">CP3</strain>
    </source>
</reference>
<sequence length="570" mass="63559">MKFYNNLKLSTRLLIYFLSTIFSMGVIGIIGIYNMYSIDKSVDYLNNITIKSIDSINKIDKNQLNIYKDIQLMENSSSKTNLDELIKEITDASEESEKQIAIYETTIDDEDERNIFNEFKVNLKVFNESVKKYINFIYNGNKKEAEMQLSTMNQARENMRYELNKLLELNEQWANEIKVEGNETFSNSLNLIIFIIVVLSIFASLFAFLMQSSIKKSLNKIRGLANRLSNYDLADPIIIESNDEFGEIGNNLNKAQENISGLIKNIMDTSQDMSASSEELSATVEEMTAKFESINALTSEVNLGVQENSATAEEISAAVQEVDASVNILSNKAMEGSNNAVEIRNRATKIEKASKVATENTKEVYSEMEKQVLNDIEKGKVVSDIKVMAETIADIAEQTNLLALNAAIEAARAGEQGKGFAIVAEEVRKLAEQSSEAVGNVKFTIEKVQEAFKSLSGNSNKLLKFMNDNIVPEFETFVEIGEQYQGDGIFVNNMSEELAAMTEEVLATMNQVNEAVQGMADMAQKSSGNLDGINESVDESTKAMEQIADTAQSQAELAQDLNEMIQKFKV</sequence>
<dbReference type="Pfam" id="PF00672">
    <property type="entry name" value="HAMP"/>
    <property type="match status" value="1"/>
</dbReference>
<name>A0A9X3XJN0_9CLOT</name>
<dbReference type="GO" id="GO:0004888">
    <property type="term" value="F:transmembrane signaling receptor activity"/>
    <property type="evidence" value="ECO:0007669"/>
    <property type="project" value="InterPro"/>
</dbReference>
<dbReference type="GO" id="GO:0016020">
    <property type="term" value="C:membrane"/>
    <property type="evidence" value="ECO:0007669"/>
    <property type="project" value="InterPro"/>
</dbReference>
<evidence type="ECO:0000256" key="5">
    <source>
        <dbReference type="SAM" id="Phobius"/>
    </source>
</evidence>
<dbReference type="GO" id="GO:0007165">
    <property type="term" value="P:signal transduction"/>
    <property type="evidence" value="ECO:0007669"/>
    <property type="project" value="UniProtKB-KW"/>
</dbReference>
<keyword evidence="5" id="KW-0812">Transmembrane</keyword>
<dbReference type="CDD" id="cd06225">
    <property type="entry name" value="HAMP"/>
    <property type="match status" value="1"/>
</dbReference>
<dbReference type="Pfam" id="PF00015">
    <property type="entry name" value="MCPsignal"/>
    <property type="match status" value="1"/>
</dbReference>
<evidence type="ECO:0000256" key="3">
    <source>
        <dbReference type="PROSITE-ProRule" id="PRU00284"/>
    </source>
</evidence>
<gene>
    <name evidence="8" type="ORF">NE398_01685</name>
</gene>
<dbReference type="Pfam" id="PF12729">
    <property type="entry name" value="4HB_MCP_1"/>
    <property type="match status" value="1"/>
</dbReference>
<protein>
    <submittedName>
        <fullName evidence="8">Methyl-accepting chemotaxis protein</fullName>
    </submittedName>
</protein>
<accession>A0A9X3XJN0</accession>
<evidence type="ECO:0000313" key="8">
    <source>
        <dbReference type="EMBL" id="MDC4238879.1"/>
    </source>
</evidence>